<evidence type="ECO:0000256" key="1">
    <source>
        <dbReference type="SAM" id="SignalP"/>
    </source>
</evidence>
<dbReference type="EMBL" id="JAFBFH010000069">
    <property type="protein sequence ID" value="MBM7717689.1"/>
    <property type="molecule type" value="Genomic_DNA"/>
</dbReference>
<keyword evidence="1" id="KW-0732">Signal</keyword>
<accession>A0ABS2RDM5</accession>
<evidence type="ECO:0000313" key="2">
    <source>
        <dbReference type="EMBL" id="MBM7717689.1"/>
    </source>
</evidence>
<reference evidence="2 3" key="1">
    <citation type="submission" date="2021-01" db="EMBL/GenBank/DDBJ databases">
        <title>Genomic Encyclopedia of Type Strains, Phase IV (KMG-IV): sequencing the most valuable type-strain genomes for metagenomic binning, comparative biology and taxonomic classification.</title>
        <authorList>
            <person name="Goeker M."/>
        </authorList>
    </citation>
    <scope>NUCLEOTIDE SEQUENCE [LARGE SCALE GENOMIC DNA]</scope>
    <source>
        <strain evidence="2 3">DSM 105453</strain>
    </source>
</reference>
<evidence type="ECO:0008006" key="4">
    <source>
        <dbReference type="Google" id="ProtNLM"/>
    </source>
</evidence>
<dbReference type="RefSeq" id="WP_205180408.1">
    <property type="nucleotide sequence ID" value="NZ_JAFBFH010000069.1"/>
</dbReference>
<evidence type="ECO:0000313" key="3">
    <source>
        <dbReference type="Proteomes" id="UP000823485"/>
    </source>
</evidence>
<gene>
    <name evidence="2" type="ORF">JOC94_004720</name>
</gene>
<dbReference type="Proteomes" id="UP000823485">
    <property type="component" value="Unassembled WGS sequence"/>
</dbReference>
<proteinExistence type="predicted"/>
<protein>
    <recommendedName>
        <fullName evidence="4">DUF5626 domain-containing protein</fullName>
    </recommendedName>
</protein>
<organism evidence="2 3">
    <name type="scientific">Siminovitchia thermophila</name>
    <dbReference type="NCBI Taxonomy" id="1245522"/>
    <lineage>
        <taxon>Bacteria</taxon>
        <taxon>Bacillati</taxon>
        <taxon>Bacillota</taxon>
        <taxon>Bacilli</taxon>
        <taxon>Bacillales</taxon>
        <taxon>Bacillaceae</taxon>
        <taxon>Siminovitchia</taxon>
    </lineage>
</organism>
<keyword evidence="3" id="KW-1185">Reference proteome</keyword>
<feature type="chain" id="PRO_5046463896" description="DUF5626 domain-containing protein" evidence="1">
    <location>
        <begin position="25"/>
        <end position="163"/>
    </location>
</feature>
<sequence>MKKMFLLVVALVLSVTMFMPSVSAGELDAQVDQSKVSIAIYEDGSFEGVDSYASPSAGQLLRAARVKRIGTVNFHVNAQNQIVYNVKMNKGHKFKSFKGTVIVTNLSSGLSHGRHTITGRSGRIQVARLKNNIFYASLSGMLVSQKGVGWSFDGAHLKWKYKG</sequence>
<comment type="caution">
    <text evidence="2">The sequence shown here is derived from an EMBL/GenBank/DDBJ whole genome shotgun (WGS) entry which is preliminary data.</text>
</comment>
<feature type="signal peptide" evidence="1">
    <location>
        <begin position="1"/>
        <end position="24"/>
    </location>
</feature>
<name>A0ABS2RDM5_9BACI</name>